<evidence type="ECO:0000313" key="2">
    <source>
        <dbReference type="Proteomes" id="UP000502377"/>
    </source>
</evidence>
<gene>
    <name evidence="1" type="ORF">CRECT_0431</name>
</gene>
<dbReference type="InterPro" id="IPR027417">
    <property type="entry name" value="P-loop_NTPase"/>
</dbReference>
<dbReference type="KEGG" id="crx:CRECT_0431"/>
<dbReference type="RefSeq" id="WP_004320557.1">
    <property type="nucleotide sequence ID" value="NZ_CP012543.1"/>
</dbReference>
<organism evidence="1 2">
    <name type="scientific">Campylobacter rectus</name>
    <name type="common">Wolinella recta</name>
    <dbReference type="NCBI Taxonomy" id="203"/>
    <lineage>
        <taxon>Bacteria</taxon>
        <taxon>Pseudomonadati</taxon>
        <taxon>Campylobacterota</taxon>
        <taxon>Epsilonproteobacteria</taxon>
        <taxon>Campylobacterales</taxon>
        <taxon>Campylobacteraceae</taxon>
        <taxon>Campylobacter</taxon>
    </lineage>
</organism>
<dbReference type="EMBL" id="CP012543">
    <property type="protein sequence ID" value="QCD46125.1"/>
    <property type="molecule type" value="Genomic_DNA"/>
</dbReference>
<sequence length="1357" mass="160125">MNWNNIISLNGSQNNAFEELVCQLASLEFSKDGKFIKVGNPDAGVECYTIKENGDEIGFQAKYFLSTPQQTQWNQLDSSIKTALEKHPNLKSYYVAIPIDRADPRMDNKESFKDKWEKWVKKWQDKARSDYSKEIDIVYWGSHELIKMLKDEKSTGLVKYFFGEIDLSNNIQNDNAIKSLGARYSPQISIELEIYKYFKIFDENSQYLAKIRSKFFEIYNKFCKDFILLTSVRSELKNEVNLIKQFVSNLNFANFDYDKFERLLDGIQKIIFKNDLVSIISSGEESNEDKFQDNIYDFYNFIRENKKILQITKDRCLILCGDAGVGKSHLFADIIKQRAKNNQQSILILGQHLIEIKDPWAQILNLLGFAKFNKYEFLGALNSKAQANSHKIIIFIDAINEGAGKDFWRNFIISFIEDIKKYEWLSVAFSIRSSYFKYMIPKEISKNCVIHHEGFSGVEYDAMRVFFDYYKLPHPTIPLLNPEFSNPLFLKIFCKGVSNDKSYQYKSLNFFDVIKLYIDNVECNFLQKYPNCKSLKLIQKVINVVVSLILQEKHGLVEYEKALIQVNERLNPFCVNGDFLDDLISEGLFAKNILEDTEYIYFAYEKLGDYLLANYFIEKLDKDNLKDSFIDNISPYINSNLYYRRGIIEAFSVLIPEKFNGTEIYELLEPDNMVVIDCFLKSLPYRGASIPQSTVERVRKNISNENFNADIFYMLYSCATLPNHPFNAEFMFNYLSKFSMKERDLFFMAILNKIYLDTDMNPIVRLIDWCWSNKDKSYIDDESIFLVAIAITWLFCTSNRRLRDSATKALICILIDRANLILKLLQKFKDIDESYISERLFAVTYGALVKTAQTRYFKELGEYIYNQIFNKDEVYPHILLRDYARNSIDFIIKKGINLDIIIDKVYPPYKSYFPSLKELPSNEEIKKYEDRDKNYHQSRIISSMATEKGINGYMYGDFGRYVFESALYDFECKDSAGLISNYAIKNIFEKYGYDGEYFDKAENDIKDRTKYDLNRYKYTIERVGKKYQWISFYETMARITDNFKMYVGYGDDKKEVKYIGAFEPYVRDIDPTILLKNYERNNTFAKKFWWDAEYNFAWDMENKKWLEYEKDLPNLSDILERKNDKEQWFTLSLYQKFIEPLDTEDILSIAHKDVKLFIRSYIVKKHDITRFAKTLNDKPSLIYNLIDLPHCYKIFNMEHYDYATYDALKDDYLFEWFKIEGIDVANTTIEYFWEEEFDVSKGDVFQICKPSKILYDGLGLKYSKKDIYFLDKDGNTVCFDPSSDNQTAQRLLIKKDKLNEFLNVCNICIVWIISGEKMVFTTDNSDLGRLYFNGYAFFDTDGKLKKYINKQFEKHFN</sequence>
<name>A0A6G5QKA3_CAMRE</name>
<evidence type="ECO:0000313" key="1">
    <source>
        <dbReference type="EMBL" id="QCD46125.1"/>
    </source>
</evidence>
<protein>
    <recommendedName>
        <fullName evidence="3">ATP-binding protein</fullName>
    </recommendedName>
</protein>
<proteinExistence type="predicted"/>
<accession>A0A6G5QKA3</accession>
<dbReference type="Proteomes" id="UP000502377">
    <property type="component" value="Chromosome"/>
</dbReference>
<reference evidence="1 2" key="1">
    <citation type="submission" date="2016-07" db="EMBL/GenBank/DDBJ databases">
        <title>Comparative genomics of the Campylobacter concisus group.</title>
        <authorList>
            <person name="Miller W.G."/>
            <person name="Yee E."/>
            <person name="Chapman M.H."/>
            <person name="Huynh S."/>
            <person name="Bono J.L."/>
            <person name="On S.L.W."/>
            <person name="StLeger J."/>
            <person name="Foster G."/>
            <person name="Parker C.T."/>
        </authorList>
    </citation>
    <scope>NUCLEOTIDE SEQUENCE [LARGE SCALE GENOMIC DNA]</scope>
    <source>
        <strain evidence="1 2">ATCC 33238</strain>
    </source>
</reference>
<dbReference type="Gene3D" id="3.40.50.300">
    <property type="entry name" value="P-loop containing nucleotide triphosphate hydrolases"/>
    <property type="match status" value="1"/>
</dbReference>
<evidence type="ECO:0008006" key="3">
    <source>
        <dbReference type="Google" id="ProtNLM"/>
    </source>
</evidence>
<dbReference type="SUPFAM" id="SSF52540">
    <property type="entry name" value="P-loop containing nucleoside triphosphate hydrolases"/>
    <property type="match status" value="1"/>
</dbReference>